<dbReference type="AlphaFoldDB" id="A0A9D4HYX1"/>
<keyword evidence="2" id="KW-1133">Transmembrane helix</keyword>
<feature type="transmembrane region" description="Helical" evidence="2">
    <location>
        <begin position="183"/>
        <end position="204"/>
    </location>
</feature>
<keyword evidence="2" id="KW-0472">Membrane</keyword>
<dbReference type="InterPro" id="IPR040350">
    <property type="entry name" value="TMEM272"/>
</dbReference>
<feature type="region of interest" description="Disordered" evidence="1">
    <location>
        <begin position="36"/>
        <end position="65"/>
    </location>
</feature>
<evidence type="ECO:0000256" key="1">
    <source>
        <dbReference type="SAM" id="MobiDB-lite"/>
    </source>
</evidence>
<organism evidence="3 4">
    <name type="scientific">Dreissena polymorpha</name>
    <name type="common">Zebra mussel</name>
    <name type="synonym">Mytilus polymorpha</name>
    <dbReference type="NCBI Taxonomy" id="45954"/>
    <lineage>
        <taxon>Eukaryota</taxon>
        <taxon>Metazoa</taxon>
        <taxon>Spiralia</taxon>
        <taxon>Lophotrochozoa</taxon>
        <taxon>Mollusca</taxon>
        <taxon>Bivalvia</taxon>
        <taxon>Autobranchia</taxon>
        <taxon>Heteroconchia</taxon>
        <taxon>Euheterodonta</taxon>
        <taxon>Imparidentia</taxon>
        <taxon>Neoheterodontei</taxon>
        <taxon>Myida</taxon>
        <taxon>Dreissenoidea</taxon>
        <taxon>Dreissenidae</taxon>
        <taxon>Dreissena</taxon>
    </lineage>
</organism>
<name>A0A9D4HYX1_DREPO</name>
<evidence type="ECO:0000313" key="4">
    <source>
        <dbReference type="Proteomes" id="UP000828390"/>
    </source>
</evidence>
<feature type="transmembrane region" description="Helical" evidence="2">
    <location>
        <begin position="236"/>
        <end position="260"/>
    </location>
</feature>
<dbReference type="Proteomes" id="UP000828390">
    <property type="component" value="Unassembled WGS sequence"/>
</dbReference>
<reference evidence="3" key="2">
    <citation type="submission" date="2020-11" db="EMBL/GenBank/DDBJ databases">
        <authorList>
            <person name="McCartney M.A."/>
            <person name="Auch B."/>
            <person name="Kono T."/>
            <person name="Mallez S."/>
            <person name="Becker A."/>
            <person name="Gohl D.M."/>
            <person name="Silverstein K.A.T."/>
            <person name="Koren S."/>
            <person name="Bechman K.B."/>
            <person name="Herman A."/>
            <person name="Abrahante J.E."/>
            <person name="Garbe J."/>
        </authorList>
    </citation>
    <scope>NUCLEOTIDE SEQUENCE</scope>
    <source>
        <strain evidence="3">Duluth1</strain>
        <tissue evidence="3">Whole animal</tissue>
    </source>
</reference>
<dbReference type="EMBL" id="JAIWYP010000011">
    <property type="protein sequence ID" value="KAH3738024.1"/>
    <property type="molecule type" value="Genomic_DNA"/>
</dbReference>
<proteinExistence type="predicted"/>
<dbReference type="PANTHER" id="PTHR33444:SF2">
    <property type="entry name" value="MARVEL DOMAIN-CONTAINING PROTEIN"/>
    <property type="match status" value="1"/>
</dbReference>
<dbReference type="PANTHER" id="PTHR33444">
    <property type="entry name" value="SI:DKEY-19B23.12-RELATED"/>
    <property type="match status" value="1"/>
</dbReference>
<sequence length="312" mass="34804">MHFGKNFRSWSTDISTMASETRDVEAQMAAKAGQQIVYRDPFTPHEEEKGPSAPPMPKNHENNDIPVKPTISCYNHTNMGGKRFVKCPVPRPGLESGTSGNVAQCVTTRLPCASVFRNLADTGKAILSCAVTPVLEPVLSTFLKVHLADGRGVTCWILLGLTFARFVAGAVKLRSDCDKEQCVAMYLFVKGVLGLILWTTFLVVRRLMPKKKDLEKDLEKKTDLVKERDLKNNRFVTVYICVDSLFGFGWSILGMVWVFGNYSAMISECPGYVSDWNFNFINFAMFVTVADLVVVVVFIIFVLCKECCGNKK</sequence>
<evidence type="ECO:0000256" key="2">
    <source>
        <dbReference type="SAM" id="Phobius"/>
    </source>
</evidence>
<feature type="transmembrane region" description="Helical" evidence="2">
    <location>
        <begin position="280"/>
        <end position="304"/>
    </location>
</feature>
<keyword evidence="2" id="KW-0812">Transmembrane</keyword>
<comment type="caution">
    <text evidence="3">The sequence shown here is derived from an EMBL/GenBank/DDBJ whole genome shotgun (WGS) entry which is preliminary data.</text>
</comment>
<gene>
    <name evidence="3" type="ORF">DPMN_044629</name>
</gene>
<evidence type="ECO:0000313" key="3">
    <source>
        <dbReference type="EMBL" id="KAH3738024.1"/>
    </source>
</evidence>
<accession>A0A9D4HYX1</accession>
<reference evidence="3" key="1">
    <citation type="journal article" date="2019" name="bioRxiv">
        <title>The Genome of the Zebra Mussel, Dreissena polymorpha: A Resource for Invasive Species Research.</title>
        <authorList>
            <person name="McCartney M.A."/>
            <person name="Auch B."/>
            <person name="Kono T."/>
            <person name="Mallez S."/>
            <person name="Zhang Y."/>
            <person name="Obille A."/>
            <person name="Becker A."/>
            <person name="Abrahante J.E."/>
            <person name="Garbe J."/>
            <person name="Badalamenti J.P."/>
            <person name="Herman A."/>
            <person name="Mangelson H."/>
            <person name="Liachko I."/>
            <person name="Sullivan S."/>
            <person name="Sone E.D."/>
            <person name="Koren S."/>
            <person name="Silverstein K.A.T."/>
            <person name="Beckman K.B."/>
            <person name="Gohl D.M."/>
        </authorList>
    </citation>
    <scope>NUCLEOTIDE SEQUENCE</scope>
    <source>
        <strain evidence="3">Duluth1</strain>
        <tissue evidence="3">Whole animal</tissue>
    </source>
</reference>
<keyword evidence="4" id="KW-1185">Reference proteome</keyword>
<protein>
    <submittedName>
        <fullName evidence="3">Uncharacterized protein</fullName>
    </submittedName>
</protein>
<feature type="transmembrane region" description="Helical" evidence="2">
    <location>
        <begin position="153"/>
        <end position="171"/>
    </location>
</feature>